<dbReference type="STRING" id="51028.A0A0N4VMH8"/>
<keyword evidence="16" id="KW-1185">Reference proteome</keyword>
<gene>
    <name evidence="15" type="ORF">EVEC_LOCUS11374</name>
</gene>
<name>A0A0N4VMH8_ENTVE</name>
<evidence type="ECO:0000313" key="17">
    <source>
        <dbReference type="WBParaSite" id="EVEC_0001213601-mRNA-1"/>
    </source>
</evidence>
<evidence type="ECO:0000256" key="1">
    <source>
        <dbReference type="ARBA" id="ARBA00004123"/>
    </source>
</evidence>
<evidence type="ECO:0000256" key="13">
    <source>
        <dbReference type="SAM" id="Phobius"/>
    </source>
</evidence>
<dbReference type="GO" id="GO:0046983">
    <property type="term" value="F:protein dimerization activity"/>
    <property type="evidence" value="ECO:0007669"/>
    <property type="project" value="InterPro"/>
</dbReference>
<evidence type="ECO:0000256" key="5">
    <source>
        <dbReference type="ARBA" id="ARBA00022989"/>
    </source>
</evidence>
<comment type="subcellular location">
    <subcellularLocation>
        <location evidence="2">Endoplasmic reticulum membrane</location>
        <topology evidence="2">Multi-pass membrane protein</topology>
    </subcellularLocation>
    <subcellularLocation>
        <location evidence="1">Nucleus</location>
    </subcellularLocation>
</comment>
<keyword evidence="8 13" id="KW-0472">Membrane</keyword>
<keyword evidence="7" id="KW-0238">DNA-binding</keyword>
<proteinExistence type="predicted"/>
<evidence type="ECO:0000256" key="8">
    <source>
        <dbReference type="ARBA" id="ARBA00023136"/>
    </source>
</evidence>
<organism evidence="17">
    <name type="scientific">Enterobius vermicularis</name>
    <name type="common">Human pinworm</name>
    <dbReference type="NCBI Taxonomy" id="51028"/>
    <lineage>
        <taxon>Eukaryota</taxon>
        <taxon>Metazoa</taxon>
        <taxon>Ecdysozoa</taxon>
        <taxon>Nematoda</taxon>
        <taxon>Chromadorea</taxon>
        <taxon>Rhabditida</taxon>
        <taxon>Spirurina</taxon>
        <taxon>Oxyuridomorpha</taxon>
        <taxon>Oxyuroidea</taxon>
        <taxon>Oxyuridae</taxon>
        <taxon>Enterobius</taxon>
    </lineage>
</organism>
<evidence type="ECO:0000256" key="9">
    <source>
        <dbReference type="ARBA" id="ARBA00023163"/>
    </source>
</evidence>
<feature type="domain" description="BHLH" evidence="14">
    <location>
        <begin position="204"/>
        <end position="254"/>
    </location>
</feature>
<feature type="coiled-coil region" evidence="11">
    <location>
        <begin position="244"/>
        <end position="271"/>
    </location>
</feature>
<dbReference type="Proteomes" id="UP000274131">
    <property type="component" value="Unassembled WGS sequence"/>
</dbReference>
<evidence type="ECO:0000256" key="6">
    <source>
        <dbReference type="ARBA" id="ARBA00023015"/>
    </source>
</evidence>
<dbReference type="GO" id="GO:0000981">
    <property type="term" value="F:DNA-binding transcription factor activity, RNA polymerase II-specific"/>
    <property type="evidence" value="ECO:0007669"/>
    <property type="project" value="TreeGrafter"/>
</dbReference>
<dbReference type="GO" id="GO:0000978">
    <property type="term" value="F:RNA polymerase II cis-regulatory region sequence-specific DNA binding"/>
    <property type="evidence" value="ECO:0007669"/>
    <property type="project" value="TreeGrafter"/>
</dbReference>
<evidence type="ECO:0000256" key="4">
    <source>
        <dbReference type="ARBA" id="ARBA00022824"/>
    </source>
</evidence>
<dbReference type="Gene3D" id="4.10.280.10">
    <property type="entry name" value="Helix-loop-helix DNA-binding domain"/>
    <property type="match status" value="1"/>
</dbReference>
<keyword evidence="10" id="KW-0539">Nucleus</keyword>
<dbReference type="AlphaFoldDB" id="A0A0N4VMH8"/>
<feature type="transmembrane region" description="Helical" evidence="13">
    <location>
        <begin position="382"/>
        <end position="407"/>
    </location>
</feature>
<dbReference type="PANTHER" id="PTHR46062">
    <property type="entry name" value="STEROL REGULATORY ELEMENT-BINDING PROTEIN"/>
    <property type="match status" value="1"/>
</dbReference>
<feature type="compositionally biased region" description="Polar residues" evidence="12">
    <location>
        <begin position="171"/>
        <end position="201"/>
    </location>
</feature>
<evidence type="ECO:0000256" key="2">
    <source>
        <dbReference type="ARBA" id="ARBA00004477"/>
    </source>
</evidence>
<dbReference type="PROSITE" id="PS50888">
    <property type="entry name" value="BHLH"/>
    <property type="match status" value="1"/>
</dbReference>
<dbReference type="GO" id="GO:0005634">
    <property type="term" value="C:nucleus"/>
    <property type="evidence" value="ECO:0007669"/>
    <property type="project" value="UniProtKB-SubCell"/>
</dbReference>
<dbReference type="WBParaSite" id="EVEC_0001213601-mRNA-1">
    <property type="protein sequence ID" value="EVEC_0001213601-mRNA-1"/>
    <property type="gene ID" value="EVEC_0001213601"/>
</dbReference>
<dbReference type="InterPro" id="IPR036638">
    <property type="entry name" value="HLH_DNA-bd_sf"/>
</dbReference>
<reference evidence="15 16" key="2">
    <citation type="submission" date="2018-10" db="EMBL/GenBank/DDBJ databases">
        <authorList>
            <consortium name="Pathogen Informatics"/>
        </authorList>
    </citation>
    <scope>NUCLEOTIDE SEQUENCE [LARGE SCALE GENOMIC DNA]</scope>
</reference>
<keyword evidence="11" id="KW-0175">Coiled coil</keyword>
<feature type="compositionally biased region" description="Low complexity" evidence="12">
    <location>
        <begin position="300"/>
        <end position="314"/>
    </location>
</feature>
<protein>
    <submittedName>
        <fullName evidence="17">BHLH domain-containing protein</fullName>
    </submittedName>
</protein>
<feature type="compositionally biased region" description="Low complexity" evidence="12">
    <location>
        <begin position="60"/>
        <end position="72"/>
    </location>
</feature>
<reference evidence="17" key="1">
    <citation type="submission" date="2017-02" db="UniProtKB">
        <authorList>
            <consortium name="WormBaseParasite"/>
        </authorList>
    </citation>
    <scope>IDENTIFICATION</scope>
</reference>
<feature type="region of interest" description="Disordered" evidence="12">
    <location>
        <begin position="293"/>
        <end position="319"/>
    </location>
</feature>
<evidence type="ECO:0000256" key="11">
    <source>
        <dbReference type="SAM" id="Coils"/>
    </source>
</evidence>
<keyword evidence="9" id="KW-0804">Transcription</keyword>
<dbReference type="SMART" id="SM00353">
    <property type="entry name" value="HLH"/>
    <property type="match status" value="1"/>
</dbReference>
<evidence type="ECO:0000256" key="12">
    <source>
        <dbReference type="SAM" id="MobiDB-lite"/>
    </source>
</evidence>
<feature type="region of interest" description="Disordered" evidence="12">
    <location>
        <begin position="50"/>
        <end position="90"/>
    </location>
</feature>
<dbReference type="EMBL" id="UXUI01011949">
    <property type="protein sequence ID" value="VDD96623.1"/>
    <property type="molecule type" value="Genomic_DNA"/>
</dbReference>
<dbReference type="OrthoDB" id="2133190at2759"/>
<evidence type="ECO:0000313" key="16">
    <source>
        <dbReference type="Proteomes" id="UP000274131"/>
    </source>
</evidence>
<evidence type="ECO:0000256" key="3">
    <source>
        <dbReference type="ARBA" id="ARBA00022692"/>
    </source>
</evidence>
<sequence>MDLMTDGFVDDPFQVLEDLDSNDFPDFLNQNSELADPSLTLWSSEILNQCPDDSPTGQASSGHSQNNRSSSHCTQTKVANGAPDSITLTSPVMDVSDEGYVSKVEKRPLIEELESYKADQPQIVGKRKLTKSPLTDAVDNFAYDGISHKRRDYRQRLGSPDTLTIMPSPLNEPQSSSNENSITFNDSDMETDNSSARVSTAKSKRRTPHNLIEKKYRYSINDGIQRLKALVARPEEKLSKSGVLRAAIDYIDRLKQDNGDLQKEIIRLQNLLMDAGIIKAQEVVGCKTRAFRSHSPKFPCPSSASTSSEPSPSSDNGASHPMVDKARLAIVLFMFMFVVCNPLSVFIGKTPDNMKGGLIEDIIPGRALQEYTDDSSFDSESVWWHSSIVIWSVNIFVVVCFLTRLLVFGEPVADAESSSWAQFLKMKADAHACIRSWNYAEAERNFHECLKVLERPLPKAKYDELISVIWQIIRHLLNSIWIGRCFSRIRRSAAKTVPVVCRSHAQTAIIYHQLNQLHLTGPYNGGGKLAGLNFALCAVNLAESAGCSPDGLSHAMRADIYINAALQMKLELPPFIGAILSVYFMKRAKRHIQRAEDGVRIKLMWLFHPIARRFTSKKNFISDHLRSKSTVSLPYVRSCSAAKPIERLMSAFKLEMLKLLVGELNAPSGLEISYFYEVSQLLFSMCSSPKLSAGTLNVIDVTSFDSQGDEICAWWTNVFLCALYWRDLKYGSAAEHYAAVRKCPKILLAEPVSLAVGHALCTRKLCIHDRESVLFWRVICIHSSRSLLSLRKLTIPIQCSRTSNIMEAISDRVRLLSLEWLLISSFDLWRSKLDNRRPYWQQLPPLELRHNYEEILAKYRSVAKNNPVLIRK</sequence>
<feature type="transmembrane region" description="Helical" evidence="13">
    <location>
        <begin position="328"/>
        <end position="348"/>
    </location>
</feature>
<keyword evidence="6" id="KW-0805">Transcription regulation</keyword>
<dbReference type="Pfam" id="PF00010">
    <property type="entry name" value="HLH"/>
    <property type="match status" value="1"/>
</dbReference>
<dbReference type="SUPFAM" id="SSF47459">
    <property type="entry name" value="HLH, helix-loop-helix DNA-binding domain"/>
    <property type="match status" value="1"/>
</dbReference>
<keyword evidence="3 13" id="KW-0812">Transmembrane</keyword>
<evidence type="ECO:0000259" key="14">
    <source>
        <dbReference type="PROSITE" id="PS50888"/>
    </source>
</evidence>
<accession>A0A0N4VMH8</accession>
<dbReference type="GO" id="GO:0005789">
    <property type="term" value="C:endoplasmic reticulum membrane"/>
    <property type="evidence" value="ECO:0007669"/>
    <property type="project" value="UniProtKB-SubCell"/>
</dbReference>
<evidence type="ECO:0000256" key="7">
    <source>
        <dbReference type="ARBA" id="ARBA00023125"/>
    </source>
</evidence>
<dbReference type="InterPro" id="IPR011598">
    <property type="entry name" value="bHLH_dom"/>
</dbReference>
<keyword evidence="4" id="KW-0256">Endoplasmic reticulum</keyword>
<evidence type="ECO:0000256" key="10">
    <source>
        <dbReference type="ARBA" id="ARBA00023242"/>
    </source>
</evidence>
<dbReference type="PANTHER" id="PTHR46062:SF1">
    <property type="entry name" value="LP12374P"/>
    <property type="match status" value="1"/>
</dbReference>
<keyword evidence="5 13" id="KW-1133">Transmembrane helix</keyword>
<feature type="region of interest" description="Disordered" evidence="12">
    <location>
        <begin position="164"/>
        <end position="206"/>
    </location>
</feature>
<evidence type="ECO:0000313" key="15">
    <source>
        <dbReference type="EMBL" id="VDD96623.1"/>
    </source>
</evidence>